<dbReference type="Pfam" id="PF01841">
    <property type="entry name" value="Transglut_core"/>
    <property type="match status" value="1"/>
</dbReference>
<dbReference type="Proteomes" id="UP000886602">
    <property type="component" value="Unassembled WGS sequence"/>
</dbReference>
<dbReference type="SMART" id="SM00460">
    <property type="entry name" value="TGc"/>
    <property type="match status" value="1"/>
</dbReference>
<evidence type="ECO:0000313" key="4">
    <source>
        <dbReference type="EMBL" id="MBK7424906.1"/>
    </source>
</evidence>
<dbReference type="SUPFAM" id="SSF54001">
    <property type="entry name" value="Cysteine proteinases"/>
    <property type="match status" value="1"/>
</dbReference>
<evidence type="ECO:0000313" key="5">
    <source>
        <dbReference type="Proteomes" id="UP000886602"/>
    </source>
</evidence>
<dbReference type="InterPro" id="IPR038765">
    <property type="entry name" value="Papain-like_cys_pep_sf"/>
</dbReference>
<dbReference type="EMBL" id="JADJNC010000060">
    <property type="protein sequence ID" value="MBK7424906.1"/>
    <property type="molecule type" value="Genomic_DNA"/>
</dbReference>
<protein>
    <submittedName>
        <fullName evidence="4">Transglutaminase domain-containing protein</fullName>
    </submittedName>
</protein>
<feature type="chain" id="PRO_5038515464" evidence="2">
    <location>
        <begin position="24"/>
        <end position="392"/>
    </location>
</feature>
<evidence type="ECO:0000259" key="3">
    <source>
        <dbReference type="SMART" id="SM00460"/>
    </source>
</evidence>
<evidence type="ECO:0000256" key="1">
    <source>
        <dbReference type="SAM" id="MobiDB-lite"/>
    </source>
</evidence>
<comment type="caution">
    <text evidence="4">The sequence shown here is derived from an EMBL/GenBank/DDBJ whole genome shotgun (WGS) entry which is preliminary data.</text>
</comment>
<feature type="domain" description="Transglutaminase-like" evidence="3">
    <location>
        <begin position="235"/>
        <end position="308"/>
    </location>
</feature>
<name>A0A9D7I908_9RHOO</name>
<organism evidence="4 5">
    <name type="scientific">Candidatus Propionivibrio dominans</name>
    <dbReference type="NCBI Taxonomy" id="2954373"/>
    <lineage>
        <taxon>Bacteria</taxon>
        <taxon>Pseudomonadati</taxon>
        <taxon>Pseudomonadota</taxon>
        <taxon>Betaproteobacteria</taxon>
        <taxon>Rhodocyclales</taxon>
        <taxon>Rhodocyclaceae</taxon>
        <taxon>Propionivibrio</taxon>
    </lineage>
</organism>
<feature type="region of interest" description="Disordered" evidence="1">
    <location>
        <begin position="22"/>
        <end position="61"/>
    </location>
</feature>
<feature type="compositionally biased region" description="Basic residues" evidence="1">
    <location>
        <begin position="28"/>
        <end position="42"/>
    </location>
</feature>
<keyword evidence="2" id="KW-0732">Signal</keyword>
<sequence>MKRRDFLAASAVLSLLASSPAYAANQKPHAKSSARAKPKKPPAHTQPAVHHEPHGESRNVISLPDEPAQWRTHDIRSSIVLNRINGKARLWLPLAQYKDTLWERSLGHNWQGNFESAGIYRDPVAEMEVFYADWPEGVTRPQLQIVSQVATQDRHFDITRRGAVAERTEVLRRCLQATSLVPIDGIVRTTAERAIGRIKDPVAQGKAIYEWVVENTTYDPLLKSVGNVNIGSMLESGNLSGRSGDIALLFVALCRSIGIPARPVFGLRIDSSRLFGSLGVGGNLSSAQHCRAEFYTPGYGWIPVDPSDVRRAIREERLSPGDPKLTVLKKLLFGFWEMNWISFNAAEDVSLRGSTGKTLPFLAYPVVETMDSRFDSLDSSRMSYQVSASRVD</sequence>
<dbReference type="PANTHER" id="PTHR38339:SF1">
    <property type="entry name" value="TRANSGLUTAMINASE-LIKE DOMAIN-CONTAINING PROTEIN"/>
    <property type="match status" value="1"/>
</dbReference>
<feature type="signal peptide" evidence="2">
    <location>
        <begin position="1"/>
        <end position="23"/>
    </location>
</feature>
<reference evidence="4" key="1">
    <citation type="submission" date="2020-10" db="EMBL/GenBank/DDBJ databases">
        <title>Connecting structure to function with the recovery of over 1000 high-quality activated sludge metagenome-assembled genomes encoding full-length rRNA genes using long-read sequencing.</title>
        <authorList>
            <person name="Singleton C.M."/>
            <person name="Petriglieri F."/>
            <person name="Kristensen J.M."/>
            <person name="Kirkegaard R.H."/>
            <person name="Michaelsen T.Y."/>
            <person name="Andersen M.H."/>
            <person name="Karst S.M."/>
            <person name="Dueholm M.S."/>
            <person name="Nielsen P.H."/>
            <person name="Albertsen M."/>
        </authorList>
    </citation>
    <scope>NUCLEOTIDE SEQUENCE</scope>
    <source>
        <strain evidence="4">EsbW_18-Q3-R4-48_MAXAC.044</strain>
    </source>
</reference>
<dbReference type="Gene3D" id="3.10.620.30">
    <property type="match status" value="1"/>
</dbReference>
<dbReference type="PANTHER" id="PTHR38339">
    <property type="entry name" value="TRANSGLUTAMINASE DOMAIN PROTEIN"/>
    <property type="match status" value="1"/>
</dbReference>
<evidence type="ECO:0000256" key="2">
    <source>
        <dbReference type="SAM" id="SignalP"/>
    </source>
</evidence>
<accession>A0A9D7I908</accession>
<dbReference type="InterPro" id="IPR002931">
    <property type="entry name" value="Transglutaminase-like"/>
</dbReference>
<proteinExistence type="predicted"/>
<gene>
    <name evidence="4" type="ORF">IPJ48_18520</name>
</gene>
<dbReference type="AlphaFoldDB" id="A0A9D7I908"/>